<reference evidence="5 6" key="1">
    <citation type="submission" date="2021-03" db="EMBL/GenBank/DDBJ databases">
        <authorList>
            <person name="Gilmore M.S."/>
            <person name="Schwartzman J."/>
            <person name="Van Tyne D."/>
            <person name="Martin M."/>
            <person name="Earl A.M."/>
            <person name="Manson A.L."/>
            <person name="Straub T."/>
            <person name="Salamzade R."/>
            <person name="Saavedra J."/>
            <person name="Lebreton F."/>
            <person name="Prichula J."/>
            <person name="Schaufler K."/>
            <person name="Gaca A."/>
            <person name="Sgardioli B."/>
            <person name="Wagenaar J."/>
            <person name="Strong T."/>
        </authorList>
    </citation>
    <scope>NUCLEOTIDE SEQUENCE [LARGE SCALE GENOMIC DNA]</scope>
    <source>
        <strain evidence="5 6">665A</strain>
    </source>
</reference>
<dbReference type="RefSeq" id="WP_207705264.1">
    <property type="nucleotide sequence ID" value="NZ_JAFREL020000001.1"/>
</dbReference>
<evidence type="ECO:0000256" key="3">
    <source>
        <dbReference type="ARBA" id="ARBA00023163"/>
    </source>
</evidence>
<dbReference type="InterPro" id="IPR009057">
    <property type="entry name" value="Homeodomain-like_sf"/>
</dbReference>
<evidence type="ECO:0000313" key="5">
    <source>
        <dbReference type="EMBL" id="MEO1770204.1"/>
    </source>
</evidence>
<organism evidence="5 6">
    <name type="scientific">Candidatus Enterococcus ferrettii</name>
    <dbReference type="NCBI Taxonomy" id="2815324"/>
    <lineage>
        <taxon>Bacteria</taxon>
        <taxon>Bacillati</taxon>
        <taxon>Bacillota</taxon>
        <taxon>Bacilli</taxon>
        <taxon>Lactobacillales</taxon>
        <taxon>Enterococcaceae</taxon>
        <taxon>Enterococcus</taxon>
    </lineage>
</organism>
<dbReference type="SMART" id="SM00871">
    <property type="entry name" value="AraC_E_bind"/>
    <property type="match status" value="1"/>
</dbReference>
<dbReference type="Pfam" id="PF12833">
    <property type="entry name" value="HTH_18"/>
    <property type="match status" value="1"/>
</dbReference>
<comment type="caution">
    <text evidence="5">The sequence shown here is derived from an EMBL/GenBank/DDBJ whole genome shotgun (WGS) entry which is preliminary data.</text>
</comment>
<keyword evidence="6" id="KW-1185">Reference proteome</keyword>
<reference evidence="5 6" key="2">
    <citation type="submission" date="2024-02" db="EMBL/GenBank/DDBJ databases">
        <title>The Genome Sequence of Enterococcus sp. DIV0159.</title>
        <authorList>
            <person name="Earl A."/>
            <person name="Manson A."/>
            <person name="Gilmore M."/>
            <person name="Sanders J."/>
            <person name="Shea T."/>
            <person name="Howe W."/>
            <person name="Livny J."/>
            <person name="Cuomo C."/>
            <person name="Neafsey D."/>
            <person name="Birren B."/>
        </authorList>
    </citation>
    <scope>NUCLEOTIDE SEQUENCE [LARGE SCALE GENOMIC DNA]</scope>
    <source>
        <strain evidence="5 6">665A</strain>
    </source>
</reference>
<protein>
    <submittedName>
        <fullName evidence="5">AraC family transcriptional regulator</fullName>
    </submittedName>
</protein>
<dbReference type="Proteomes" id="UP000664357">
    <property type="component" value="Unassembled WGS sequence"/>
</dbReference>
<dbReference type="PANTHER" id="PTHR47504">
    <property type="entry name" value="RIGHT ORIGIN-BINDING PROTEIN"/>
    <property type="match status" value="1"/>
</dbReference>
<dbReference type="InterPro" id="IPR050959">
    <property type="entry name" value="MarA-like"/>
</dbReference>
<dbReference type="EMBL" id="JAFREL020000001">
    <property type="protein sequence ID" value="MEO1770204.1"/>
    <property type="molecule type" value="Genomic_DNA"/>
</dbReference>
<sequence length="293" mass="33388">MDWIEKMNAAIIYIEQHITTKLNTEDIAKVADCSAYHFQRMFAYMTGTPLSEYIRRRRMTLAVVDLKSKDMKVIDVALKYGYHSPTAFNRAFQRVHGIPPSLAKLDGVPIKSYSPISFQMVIKGAESLDFRIEVKQSFRVVGISIPLFGDFASMTEPVEQIWELAENNGTIQKLKSLMGKESSGLLEVMLPDEHAESWHYWISVETDAPITEESLKEYIVDPYTWAIFSYEGKTIEETQELGKRVISEWLPTSGYEYDNGPDISVHVNAGTTGAILEYWLPIKKSKKSEEIIL</sequence>
<dbReference type="PANTHER" id="PTHR47504:SF5">
    <property type="entry name" value="RIGHT ORIGIN-BINDING PROTEIN"/>
    <property type="match status" value="1"/>
</dbReference>
<feature type="domain" description="HTH araC/xylS-type" evidence="4">
    <location>
        <begin position="8"/>
        <end position="106"/>
    </location>
</feature>
<keyword evidence="3" id="KW-0804">Transcription</keyword>
<dbReference type="InterPro" id="IPR018060">
    <property type="entry name" value="HTH_AraC"/>
</dbReference>
<dbReference type="PROSITE" id="PS01124">
    <property type="entry name" value="HTH_ARAC_FAMILY_2"/>
    <property type="match status" value="1"/>
</dbReference>
<dbReference type="Gene3D" id="3.20.80.10">
    <property type="entry name" value="Regulatory factor, effector binding domain"/>
    <property type="match status" value="1"/>
</dbReference>
<dbReference type="Gene3D" id="1.10.10.60">
    <property type="entry name" value="Homeodomain-like"/>
    <property type="match status" value="2"/>
</dbReference>
<dbReference type="InterPro" id="IPR018062">
    <property type="entry name" value="HTH_AraC-typ_CS"/>
</dbReference>
<evidence type="ECO:0000256" key="1">
    <source>
        <dbReference type="ARBA" id="ARBA00023015"/>
    </source>
</evidence>
<evidence type="ECO:0000313" key="6">
    <source>
        <dbReference type="Proteomes" id="UP000664357"/>
    </source>
</evidence>
<dbReference type="SUPFAM" id="SSF55136">
    <property type="entry name" value="Probable bacterial effector-binding domain"/>
    <property type="match status" value="1"/>
</dbReference>
<dbReference type="InterPro" id="IPR010499">
    <property type="entry name" value="AraC_E-bd"/>
</dbReference>
<gene>
    <name evidence="5" type="ORF">JZO67_002155</name>
</gene>
<dbReference type="Pfam" id="PF06445">
    <property type="entry name" value="GyrI-like"/>
    <property type="match status" value="1"/>
</dbReference>
<dbReference type="SUPFAM" id="SSF46689">
    <property type="entry name" value="Homeodomain-like"/>
    <property type="match status" value="2"/>
</dbReference>
<dbReference type="InterPro" id="IPR011256">
    <property type="entry name" value="Reg_factor_effector_dom_sf"/>
</dbReference>
<dbReference type="InterPro" id="IPR029442">
    <property type="entry name" value="GyrI-like"/>
</dbReference>
<keyword evidence="1" id="KW-0805">Transcription regulation</keyword>
<evidence type="ECO:0000256" key="2">
    <source>
        <dbReference type="ARBA" id="ARBA00023125"/>
    </source>
</evidence>
<name>A0ABV0ENL2_9ENTE</name>
<evidence type="ECO:0000259" key="4">
    <source>
        <dbReference type="PROSITE" id="PS01124"/>
    </source>
</evidence>
<keyword evidence="2" id="KW-0238">DNA-binding</keyword>
<accession>A0ABV0ENL2</accession>
<dbReference type="PROSITE" id="PS00041">
    <property type="entry name" value="HTH_ARAC_FAMILY_1"/>
    <property type="match status" value="1"/>
</dbReference>
<dbReference type="SMART" id="SM00342">
    <property type="entry name" value="HTH_ARAC"/>
    <property type="match status" value="1"/>
</dbReference>
<proteinExistence type="predicted"/>